<evidence type="ECO:0000313" key="3">
    <source>
        <dbReference type="EMBL" id="SHI51915.1"/>
    </source>
</evidence>
<dbReference type="EMBL" id="FQZT01000001">
    <property type="protein sequence ID" value="SHI51915.1"/>
    <property type="molecule type" value="Genomic_DNA"/>
</dbReference>
<protein>
    <submittedName>
        <fullName evidence="3">Uncharacterized conserved protein, DUF58 family, contains vWF domain</fullName>
    </submittedName>
</protein>
<dbReference type="OrthoDB" id="9778037at2"/>
<dbReference type="RefSeq" id="WP_072904966.1">
    <property type="nucleotide sequence ID" value="NZ_FQZT01000001.1"/>
</dbReference>
<dbReference type="STRING" id="1122189.SAMN02745165_00291"/>
<gene>
    <name evidence="3" type="ORF">SAMN02745165_00291</name>
</gene>
<name>A0A1M6BT28_MALRU</name>
<keyword evidence="4" id="KW-1185">Reference proteome</keyword>
<organism evidence="3 4">
    <name type="scientific">Malonomonas rubra DSM 5091</name>
    <dbReference type="NCBI Taxonomy" id="1122189"/>
    <lineage>
        <taxon>Bacteria</taxon>
        <taxon>Pseudomonadati</taxon>
        <taxon>Thermodesulfobacteriota</taxon>
        <taxon>Desulfuromonadia</taxon>
        <taxon>Desulfuromonadales</taxon>
        <taxon>Geopsychrobacteraceae</taxon>
        <taxon>Malonomonas</taxon>
    </lineage>
</organism>
<keyword evidence="2" id="KW-1133">Transmembrane helix</keyword>
<sequence length="287" mass="32217">MKLTRAGIIYIVLTLLLGFAAVNTGNNLLYLMISALLGFMAISGLLGQQNLQRLQAKVLPADDLFATLPGRVEIELSNHRRWLPAFLISVEIGTGTRLFPILAPGKTERRPLAVTLPGRGYQTLPPIWIRSCFPINFFIRSRRLSLQQQVLVFPCPHSANLPLGDGVGRQTRQHETTRPGIDGELRSIDNYSSSDPLKSIHWKLSARHDEYKVKRQNRLGSPSLLLNLDDFPGSLEERIGQCTFLVDQLFRQQRSVGLQLEDKQLQPGSGPHHRLKLLTELALYGRC</sequence>
<feature type="compositionally biased region" description="Basic and acidic residues" evidence="1">
    <location>
        <begin position="172"/>
        <end position="187"/>
    </location>
</feature>
<dbReference type="PANTHER" id="PTHR34351:SF1">
    <property type="entry name" value="SLR1927 PROTEIN"/>
    <property type="match status" value="1"/>
</dbReference>
<accession>A0A1M6BT28</accession>
<feature type="transmembrane region" description="Helical" evidence="2">
    <location>
        <begin position="30"/>
        <end position="47"/>
    </location>
</feature>
<evidence type="ECO:0000256" key="2">
    <source>
        <dbReference type="SAM" id="Phobius"/>
    </source>
</evidence>
<reference evidence="3 4" key="1">
    <citation type="submission" date="2016-11" db="EMBL/GenBank/DDBJ databases">
        <authorList>
            <person name="Jaros S."/>
            <person name="Januszkiewicz K."/>
            <person name="Wedrychowicz H."/>
        </authorList>
    </citation>
    <scope>NUCLEOTIDE SEQUENCE [LARGE SCALE GENOMIC DNA]</scope>
    <source>
        <strain evidence="3 4">DSM 5091</strain>
    </source>
</reference>
<feature type="region of interest" description="Disordered" evidence="1">
    <location>
        <begin position="164"/>
        <end position="187"/>
    </location>
</feature>
<keyword evidence="2" id="KW-0472">Membrane</keyword>
<dbReference type="PANTHER" id="PTHR34351">
    <property type="entry name" value="SLR1927 PROTEIN-RELATED"/>
    <property type="match status" value="1"/>
</dbReference>
<dbReference type="Proteomes" id="UP000184171">
    <property type="component" value="Unassembled WGS sequence"/>
</dbReference>
<evidence type="ECO:0000313" key="4">
    <source>
        <dbReference type="Proteomes" id="UP000184171"/>
    </source>
</evidence>
<keyword evidence="2" id="KW-0812">Transmembrane</keyword>
<dbReference type="AlphaFoldDB" id="A0A1M6BT28"/>
<proteinExistence type="predicted"/>
<evidence type="ECO:0000256" key="1">
    <source>
        <dbReference type="SAM" id="MobiDB-lite"/>
    </source>
</evidence>